<dbReference type="PANTHER" id="PTHR43781">
    <property type="entry name" value="SACCHAROPINE DEHYDROGENASE"/>
    <property type="match status" value="1"/>
</dbReference>
<name>A0ABR2UJN7_9PEZI</name>
<dbReference type="Pfam" id="PF03435">
    <property type="entry name" value="Sacchrp_dh_NADP"/>
    <property type="match status" value="1"/>
</dbReference>
<feature type="region of interest" description="Disordered" evidence="1">
    <location>
        <begin position="46"/>
        <end position="70"/>
    </location>
</feature>
<dbReference type="PANTHER" id="PTHR43781:SF1">
    <property type="entry name" value="SACCHAROPINE DEHYDROGENASE"/>
    <property type="match status" value="1"/>
</dbReference>
<dbReference type="Proteomes" id="UP001408356">
    <property type="component" value="Unassembled WGS sequence"/>
</dbReference>
<protein>
    <recommendedName>
        <fullName evidence="2">Saccharopine dehydrogenase NADP binding domain-containing protein</fullName>
    </recommendedName>
</protein>
<accession>A0ABR2UJN7</accession>
<evidence type="ECO:0000313" key="3">
    <source>
        <dbReference type="EMBL" id="KAK9414833.1"/>
    </source>
</evidence>
<dbReference type="EMBL" id="JARVKF010000421">
    <property type="protein sequence ID" value="KAK9414833.1"/>
    <property type="molecule type" value="Genomic_DNA"/>
</dbReference>
<keyword evidence="4" id="KW-1185">Reference proteome</keyword>
<reference evidence="3 4" key="1">
    <citation type="journal article" date="2024" name="J. Plant Pathol.">
        <title>Sequence and assembly of the genome of Seiridium unicorne, isolate CBS 538.82, causal agent of cypress canker disease.</title>
        <authorList>
            <person name="Scali E."/>
            <person name="Rocca G.D."/>
            <person name="Danti R."/>
            <person name="Garbelotto M."/>
            <person name="Barberini S."/>
            <person name="Baroncelli R."/>
            <person name="Emiliani G."/>
        </authorList>
    </citation>
    <scope>NUCLEOTIDE SEQUENCE [LARGE SCALE GENOMIC DNA]</scope>
    <source>
        <strain evidence="3 4">BM-138-508</strain>
    </source>
</reference>
<dbReference type="Gene3D" id="3.40.50.720">
    <property type="entry name" value="NAD(P)-binding Rossmann-like Domain"/>
    <property type="match status" value="1"/>
</dbReference>
<evidence type="ECO:0000259" key="2">
    <source>
        <dbReference type="Pfam" id="PF03435"/>
    </source>
</evidence>
<feature type="domain" description="Saccharopine dehydrogenase NADP binding" evidence="2">
    <location>
        <begin position="94"/>
        <end position="206"/>
    </location>
</feature>
<sequence length="385" mass="41653">MASGKENVRRQADIREYFKATRVTKGLRQSSIREYYNVTTRGFQPSATTTQSQFRRPSTPVAGLSSSKVPVTPPSSLKRCPYSHYLRLPMALLMIYGATGYTGQLASEYARSIKQDFLLAGRNEEALCALATSLDVDYRVFDLADVRALDLGLKDIAVLLNCAGAFAHTSEVMISACIRNNIHYLDVSAELCSYQIAEERSKEARDANHMIMPGCGGSVAMLGCVTSRAIKNMVNPSSIDVALYVAGSMSRGSAISAAGSVTTKCQQRLETKLVEQDIDSTGRFDFGNGNTFPSGNLAALPSGPIDEERRASPYHASVTITNAQGTISRAMLHTVNGYTFTSQAAVHAAQRVLSGEFKPRFHTPAEVFGVSFITSITGSTIEDEP</sequence>
<evidence type="ECO:0000256" key="1">
    <source>
        <dbReference type="SAM" id="MobiDB-lite"/>
    </source>
</evidence>
<dbReference type="InterPro" id="IPR036291">
    <property type="entry name" value="NAD(P)-bd_dom_sf"/>
</dbReference>
<organism evidence="3 4">
    <name type="scientific">Seiridium unicorne</name>
    <dbReference type="NCBI Taxonomy" id="138068"/>
    <lineage>
        <taxon>Eukaryota</taxon>
        <taxon>Fungi</taxon>
        <taxon>Dikarya</taxon>
        <taxon>Ascomycota</taxon>
        <taxon>Pezizomycotina</taxon>
        <taxon>Sordariomycetes</taxon>
        <taxon>Xylariomycetidae</taxon>
        <taxon>Amphisphaeriales</taxon>
        <taxon>Sporocadaceae</taxon>
        <taxon>Seiridium</taxon>
    </lineage>
</organism>
<comment type="caution">
    <text evidence="3">The sequence shown here is derived from an EMBL/GenBank/DDBJ whole genome shotgun (WGS) entry which is preliminary data.</text>
</comment>
<gene>
    <name evidence="3" type="ORF">SUNI508_10776</name>
</gene>
<dbReference type="SUPFAM" id="SSF51735">
    <property type="entry name" value="NAD(P)-binding Rossmann-fold domains"/>
    <property type="match status" value="1"/>
</dbReference>
<dbReference type="InterPro" id="IPR005097">
    <property type="entry name" value="Sacchrp_dh_NADP-bd"/>
</dbReference>
<proteinExistence type="predicted"/>
<feature type="compositionally biased region" description="Polar residues" evidence="1">
    <location>
        <begin position="46"/>
        <end position="56"/>
    </location>
</feature>
<evidence type="ECO:0000313" key="4">
    <source>
        <dbReference type="Proteomes" id="UP001408356"/>
    </source>
</evidence>